<feature type="transmembrane region" description="Helical" evidence="8">
    <location>
        <begin position="20"/>
        <end position="47"/>
    </location>
</feature>
<dbReference type="GO" id="GO:0006629">
    <property type="term" value="P:lipid metabolic process"/>
    <property type="evidence" value="ECO:0007669"/>
    <property type="project" value="UniProtKB-KW"/>
</dbReference>
<dbReference type="AlphaFoldDB" id="A0A2G5K8V8"/>
<dbReference type="PANTHER" id="PTHR23063:SF52">
    <property type="entry name" value="LYSOPHOSPHATIDYLCHOLINE ACYLTRANSFERASE"/>
    <property type="match status" value="1"/>
</dbReference>
<reference evidence="10 11" key="1">
    <citation type="submission" date="2016-08" db="EMBL/GenBank/DDBJ databases">
        <title>Draft genome of Amylibacter sp. strain 4G11.</title>
        <authorList>
            <person name="Wong S.-K."/>
            <person name="Hamasaki K."/>
            <person name="Yoshizawa S."/>
        </authorList>
    </citation>
    <scope>NUCLEOTIDE SEQUENCE [LARGE SCALE GENOMIC DNA]</scope>
    <source>
        <strain evidence="10 11">4G11</strain>
    </source>
</reference>
<keyword evidence="5" id="KW-0443">Lipid metabolism</keyword>
<dbReference type="SUPFAM" id="SSF69593">
    <property type="entry name" value="Glycerol-3-phosphate (1)-acyltransferase"/>
    <property type="match status" value="1"/>
</dbReference>
<keyword evidence="6 8" id="KW-0472">Membrane</keyword>
<evidence type="ECO:0000256" key="3">
    <source>
        <dbReference type="ARBA" id="ARBA00022692"/>
    </source>
</evidence>
<evidence type="ECO:0000256" key="5">
    <source>
        <dbReference type="ARBA" id="ARBA00023098"/>
    </source>
</evidence>
<evidence type="ECO:0000313" key="10">
    <source>
        <dbReference type="EMBL" id="PIB25957.1"/>
    </source>
</evidence>
<evidence type="ECO:0000256" key="8">
    <source>
        <dbReference type="SAM" id="Phobius"/>
    </source>
</evidence>
<sequence>MFLWHGLPEPALTRPTMVGWVLVILRTTALAIVIFGLMVPLIILRLIGFHHAGQRIVQCACRISLRILGIRLNVHGTPMKHHGGVVANHASWLDIFSLNAAQRVYFVSKADVSGWPVLGPIARSTGTVFIERKTTQAHRHKSQFNERIAMGHKLLFFPEGTSTDGRRVLPFRSSLFAAFFDAAQTQDMWIQPVSVMYHAPDGERADFYGWWGDMSFGAHFGMVLSHWRQGQITLTFHDPLHLNAFNDRKELARVAEAAVKSSLDFSQGV</sequence>
<keyword evidence="2" id="KW-0808">Transferase</keyword>
<comment type="subcellular location">
    <subcellularLocation>
        <location evidence="1">Membrane</location>
    </subcellularLocation>
</comment>
<evidence type="ECO:0000256" key="7">
    <source>
        <dbReference type="ARBA" id="ARBA00023315"/>
    </source>
</evidence>
<dbReference type="EMBL" id="MDGM01000007">
    <property type="protein sequence ID" value="PIB25957.1"/>
    <property type="molecule type" value="Genomic_DNA"/>
</dbReference>
<dbReference type="Proteomes" id="UP000231516">
    <property type="component" value="Unassembled WGS sequence"/>
</dbReference>
<evidence type="ECO:0000256" key="4">
    <source>
        <dbReference type="ARBA" id="ARBA00022989"/>
    </source>
</evidence>
<evidence type="ECO:0000256" key="1">
    <source>
        <dbReference type="ARBA" id="ARBA00004370"/>
    </source>
</evidence>
<dbReference type="CDD" id="cd07989">
    <property type="entry name" value="LPLAT_AGPAT-like"/>
    <property type="match status" value="1"/>
</dbReference>
<dbReference type="GO" id="GO:0016020">
    <property type="term" value="C:membrane"/>
    <property type="evidence" value="ECO:0007669"/>
    <property type="project" value="UniProtKB-SubCell"/>
</dbReference>
<evidence type="ECO:0000259" key="9">
    <source>
        <dbReference type="SMART" id="SM00563"/>
    </source>
</evidence>
<evidence type="ECO:0000256" key="6">
    <source>
        <dbReference type="ARBA" id="ARBA00023136"/>
    </source>
</evidence>
<organism evidence="10 11">
    <name type="scientific">Paramylibacter kogurei</name>
    <dbReference type="NCBI Taxonomy" id="1889778"/>
    <lineage>
        <taxon>Bacteria</taxon>
        <taxon>Pseudomonadati</taxon>
        <taxon>Pseudomonadota</taxon>
        <taxon>Alphaproteobacteria</taxon>
        <taxon>Rhodobacterales</taxon>
        <taxon>Paracoccaceae</taxon>
        <taxon>Paramylibacter</taxon>
    </lineage>
</organism>
<gene>
    <name evidence="10" type="ORF">BFP76_13310</name>
</gene>
<dbReference type="SMART" id="SM00563">
    <property type="entry name" value="PlsC"/>
    <property type="match status" value="1"/>
</dbReference>
<keyword evidence="4 8" id="KW-1133">Transmembrane helix</keyword>
<dbReference type="Pfam" id="PF01553">
    <property type="entry name" value="Acyltransferase"/>
    <property type="match status" value="1"/>
</dbReference>
<proteinExistence type="predicted"/>
<keyword evidence="3 8" id="KW-0812">Transmembrane</keyword>
<dbReference type="InterPro" id="IPR002123">
    <property type="entry name" value="Plipid/glycerol_acylTrfase"/>
</dbReference>
<accession>A0A2G5K8V8</accession>
<evidence type="ECO:0000313" key="11">
    <source>
        <dbReference type="Proteomes" id="UP000231516"/>
    </source>
</evidence>
<feature type="domain" description="Phospholipid/glycerol acyltransferase" evidence="9">
    <location>
        <begin position="85"/>
        <end position="198"/>
    </location>
</feature>
<name>A0A2G5K8V8_9RHOB</name>
<keyword evidence="11" id="KW-1185">Reference proteome</keyword>
<keyword evidence="7" id="KW-0012">Acyltransferase</keyword>
<comment type="caution">
    <text evidence="10">The sequence shown here is derived from an EMBL/GenBank/DDBJ whole genome shotgun (WGS) entry which is preliminary data.</text>
</comment>
<evidence type="ECO:0000256" key="2">
    <source>
        <dbReference type="ARBA" id="ARBA00022679"/>
    </source>
</evidence>
<dbReference type="OrthoDB" id="9806880at2"/>
<dbReference type="RefSeq" id="WP_099591705.1">
    <property type="nucleotide sequence ID" value="NZ_MDGM01000007.1"/>
</dbReference>
<protein>
    <recommendedName>
        <fullName evidence="9">Phospholipid/glycerol acyltransferase domain-containing protein</fullName>
    </recommendedName>
</protein>
<dbReference type="PANTHER" id="PTHR23063">
    <property type="entry name" value="PHOSPHOLIPID ACYLTRANSFERASE"/>
    <property type="match status" value="1"/>
</dbReference>
<dbReference type="GO" id="GO:0016746">
    <property type="term" value="F:acyltransferase activity"/>
    <property type="evidence" value="ECO:0007669"/>
    <property type="project" value="UniProtKB-KW"/>
</dbReference>